<evidence type="ECO:0000313" key="2">
    <source>
        <dbReference type="Proteomes" id="UP000437562"/>
    </source>
</evidence>
<dbReference type="EMBL" id="CABWMC010000032">
    <property type="protein sequence ID" value="VXC82257.1"/>
    <property type="molecule type" value="Genomic_DNA"/>
</dbReference>
<name>A0A654BNR8_BACMY</name>
<protein>
    <submittedName>
        <fullName evidence="1">Uncharacterized protein</fullName>
    </submittedName>
</protein>
<evidence type="ECO:0000313" key="1">
    <source>
        <dbReference type="EMBL" id="VXC82257.1"/>
    </source>
</evidence>
<sequence>MYVKNILIELKEYFIILNYMFVSKNGIEVPKFGTRRR</sequence>
<reference evidence="1 2" key="1">
    <citation type="submission" date="2019-10" db="EMBL/GenBank/DDBJ databases">
        <authorList>
            <person name="Karimi E."/>
        </authorList>
    </citation>
    <scope>NUCLEOTIDE SEQUENCE [LARGE SCALE GENOMIC DNA]</scope>
    <source>
        <strain evidence="1">Bacillus sp. 71</strain>
    </source>
</reference>
<dbReference type="Proteomes" id="UP000437562">
    <property type="component" value="Unassembled WGS sequence"/>
</dbReference>
<dbReference type="AlphaFoldDB" id="A0A654BNR8"/>
<gene>
    <name evidence="1" type="ORF">BACI71_70614</name>
</gene>
<proteinExistence type="predicted"/>
<accession>A0A654BNR8</accession>
<organism evidence="1 2">
    <name type="scientific">Bacillus mycoides</name>
    <dbReference type="NCBI Taxonomy" id="1405"/>
    <lineage>
        <taxon>Bacteria</taxon>
        <taxon>Bacillati</taxon>
        <taxon>Bacillota</taxon>
        <taxon>Bacilli</taxon>
        <taxon>Bacillales</taxon>
        <taxon>Bacillaceae</taxon>
        <taxon>Bacillus</taxon>
        <taxon>Bacillus cereus group</taxon>
    </lineage>
</organism>